<evidence type="ECO:0000313" key="2">
    <source>
        <dbReference type="Proteomes" id="UP001358586"/>
    </source>
</evidence>
<accession>A0ABR0PEB0</accession>
<sequence>MLLAFELDASMPHATASLSKDSMVLPQGPVTRARAKVYKESIAAFVAQLWDETLLGRSEKAYPSSMNLPYNCLQVQFSSPSSPPAQVSLHSAQNQLTSLEFSSLPVPQLGSSSLPTHESKPSSILAHELNFNS</sequence>
<protein>
    <submittedName>
        <fullName evidence="1">Uncharacterized protein</fullName>
    </submittedName>
</protein>
<reference evidence="1 2" key="1">
    <citation type="submission" date="2023-03" db="EMBL/GenBank/DDBJ databases">
        <title>WGS of Gossypium arboreum.</title>
        <authorList>
            <person name="Yu D."/>
        </authorList>
    </citation>
    <scope>NUCLEOTIDE SEQUENCE [LARGE SCALE GENOMIC DNA]</scope>
    <source>
        <tissue evidence="1">Leaf</tissue>
    </source>
</reference>
<evidence type="ECO:0000313" key="1">
    <source>
        <dbReference type="EMBL" id="KAK5819556.1"/>
    </source>
</evidence>
<dbReference type="EMBL" id="JARKNE010000007">
    <property type="protein sequence ID" value="KAK5819556.1"/>
    <property type="molecule type" value="Genomic_DNA"/>
</dbReference>
<name>A0ABR0PEB0_GOSAR</name>
<keyword evidence="2" id="KW-1185">Reference proteome</keyword>
<proteinExistence type="predicted"/>
<organism evidence="1 2">
    <name type="scientific">Gossypium arboreum</name>
    <name type="common">Tree cotton</name>
    <name type="synonym">Gossypium nanking</name>
    <dbReference type="NCBI Taxonomy" id="29729"/>
    <lineage>
        <taxon>Eukaryota</taxon>
        <taxon>Viridiplantae</taxon>
        <taxon>Streptophyta</taxon>
        <taxon>Embryophyta</taxon>
        <taxon>Tracheophyta</taxon>
        <taxon>Spermatophyta</taxon>
        <taxon>Magnoliopsida</taxon>
        <taxon>eudicotyledons</taxon>
        <taxon>Gunneridae</taxon>
        <taxon>Pentapetalae</taxon>
        <taxon>rosids</taxon>
        <taxon>malvids</taxon>
        <taxon>Malvales</taxon>
        <taxon>Malvaceae</taxon>
        <taxon>Malvoideae</taxon>
        <taxon>Gossypium</taxon>
    </lineage>
</organism>
<gene>
    <name evidence="1" type="ORF">PVK06_024565</name>
</gene>
<dbReference type="Proteomes" id="UP001358586">
    <property type="component" value="Chromosome 7"/>
</dbReference>
<comment type="caution">
    <text evidence="1">The sequence shown here is derived from an EMBL/GenBank/DDBJ whole genome shotgun (WGS) entry which is preliminary data.</text>
</comment>